<dbReference type="PANTHER" id="PTHR43649">
    <property type="entry name" value="ARABINOSE-BINDING PROTEIN-RELATED"/>
    <property type="match status" value="1"/>
</dbReference>
<proteinExistence type="predicted"/>
<comment type="caution">
    <text evidence="2">The sequence shown here is derived from an EMBL/GenBank/DDBJ whole genome shotgun (WGS) entry which is preliminary data.</text>
</comment>
<dbReference type="SUPFAM" id="SSF53850">
    <property type="entry name" value="Periplasmic binding protein-like II"/>
    <property type="match status" value="1"/>
</dbReference>
<organism evidence="2 3">
    <name type="scientific">Compostimonas suwonensis</name>
    <dbReference type="NCBI Taxonomy" id="1048394"/>
    <lineage>
        <taxon>Bacteria</taxon>
        <taxon>Bacillati</taxon>
        <taxon>Actinomycetota</taxon>
        <taxon>Actinomycetes</taxon>
        <taxon>Micrococcales</taxon>
        <taxon>Microbacteriaceae</taxon>
        <taxon>Compostimonas</taxon>
    </lineage>
</organism>
<dbReference type="Gene3D" id="3.40.190.10">
    <property type="entry name" value="Periplasmic binding protein-like II"/>
    <property type="match status" value="2"/>
</dbReference>
<dbReference type="InterPro" id="IPR006059">
    <property type="entry name" value="SBP"/>
</dbReference>
<evidence type="ECO:0000256" key="1">
    <source>
        <dbReference type="SAM" id="SignalP"/>
    </source>
</evidence>
<reference evidence="2 3" key="1">
    <citation type="submission" date="2017-11" db="EMBL/GenBank/DDBJ databases">
        <title>Genomic Encyclopedia of Archaeal and Bacterial Type Strains, Phase II (KMG-II): From Individual Species to Whole Genera.</title>
        <authorList>
            <person name="Goeker M."/>
        </authorList>
    </citation>
    <scope>NUCLEOTIDE SEQUENCE [LARGE SCALE GENOMIC DNA]</scope>
    <source>
        <strain evidence="2 3">DSM 25625</strain>
    </source>
</reference>
<dbReference type="EMBL" id="PGFB01000001">
    <property type="protein sequence ID" value="PJJ65625.1"/>
    <property type="molecule type" value="Genomic_DNA"/>
</dbReference>
<dbReference type="Pfam" id="PF01547">
    <property type="entry name" value="SBP_bac_1"/>
    <property type="match status" value="1"/>
</dbReference>
<feature type="signal peptide" evidence="1">
    <location>
        <begin position="1"/>
        <end position="35"/>
    </location>
</feature>
<feature type="chain" id="PRO_5039519546" evidence="1">
    <location>
        <begin position="36"/>
        <end position="445"/>
    </location>
</feature>
<dbReference type="InterPro" id="IPR050490">
    <property type="entry name" value="Bact_solute-bd_prot1"/>
</dbReference>
<keyword evidence="1" id="KW-0732">Signal</keyword>
<sequence length="445" mass="46773">MIHIFGGTSRRRAVTLTAVVASAGLVLTVSGCASGGDAAGDASSIRVQVETSKLPGLQAVVDLFEKANPDKKVNLETITSDQKATTNSLTLAAADAPDLGVAPINANSYQQLLEGDALLPLDDVWEAANLNELYSPDVVSTLTTADGKPYSALFESTIYNTVYYNADLFDELGITPPTDHAVQSDDELFAIADKLKAGGHDALCIGGSSNYQLGWLLDGQLAALATPDELAAFNSAATEEGVDFTSKPFVDSLQQIQDWYDDGLFQAGVLGQNFDTALANFSASTCGMILGGATTTTALEANAVDYSYDWFTLPSANGATLPTRYAGSTFVIPKTAKNPELAKEFLEFFYTPEASLAYVGANGSLPAINGLPEDKLQEVLPPIVNSILAAIDADGAGTGWTSVVPGALGQGFIDPEIQKQLNGQQTPAQTAENQQKNYEAFLSSK</sequence>
<keyword evidence="3" id="KW-1185">Reference proteome</keyword>
<name>A0A2M9C522_9MICO</name>
<dbReference type="Proteomes" id="UP000230161">
    <property type="component" value="Unassembled WGS sequence"/>
</dbReference>
<accession>A0A2M9C522</accession>
<evidence type="ECO:0000313" key="3">
    <source>
        <dbReference type="Proteomes" id="UP000230161"/>
    </source>
</evidence>
<gene>
    <name evidence="2" type="ORF">CLV54_0662</name>
</gene>
<protein>
    <submittedName>
        <fullName evidence="2">Raffinose/stachyose/melibiose transport system substrate-binding protein</fullName>
    </submittedName>
</protein>
<evidence type="ECO:0000313" key="2">
    <source>
        <dbReference type="EMBL" id="PJJ65625.1"/>
    </source>
</evidence>
<dbReference type="AlphaFoldDB" id="A0A2M9C522"/>